<dbReference type="STRING" id="1048340.SAMN05444487_12223"/>
<dbReference type="Proteomes" id="UP000198534">
    <property type="component" value="Unassembled WGS sequence"/>
</dbReference>
<dbReference type="AlphaFoldDB" id="A0A1H3CG41"/>
<evidence type="ECO:0000313" key="2">
    <source>
        <dbReference type="EMBL" id="SDX53093.1"/>
    </source>
</evidence>
<feature type="region of interest" description="Disordered" evidence="1">
    <location>
        <begin position="1"/>
        <end position="33"/>
    </location>
</feature>
<name>A0A1H3CG41_9BACL</name>
<organism evidence="2 3">
    <name type="scientific">Marininema mesophilum</name>
    <dbReference type="NCBI Taxonomy" id="1048340"/>
    <lineage>
        <taxon>Bacteria</taxon>
        <taxon>Bacillati</taxon>
        <taxon>Bacillota</taxon>
        <taxon>Bacilli</taxon>
        <taxon>Bacillales</taxon>
        <taxon>Thermoactinomycetaceae</taxon>
        <taxon>Marininema</taxon>
    </lineage>
</organism>
<evidence type="ECO:0000256" key="1">
    <source>
        <dbReference type="SAM" id="MobiDB-lite"/>
    </source>
</evidence>
<sequence>MQTDPTTASKHMKARHKNKQPELGNYRSQVVYF</sequence>
<gene>
    <name evidence="2" type="ORF">SAMN05444487_12223</name>
</gene>
<protein>
    <submittedName>
        <fullName evidence="2">Uncharacterized protein</fullName>
    </submittedName>
</protein>
<keyword evidence="3" id="KW-1185">Reference proteome</keyword>
<proteinExistence type="predicted"/>
<dbReference type="EMBL" id="FNNQ01000022">
    <property type="protein sequence ID" value="SDX53093.1"/>
    <property type="molecule type" value="Genomic_DNA"/>
</dbReference>
<accession>A0A1H3CG41</accession>
<reference evidence="2 3" key="1">
    <citation type="submission" date="2016-10" db="EMBL/GenBank/DDBJ databases">
        <authorList>
            <person name="de Groot N.N."/>
        </authorList>
    </citation>
    <scope>NUCLEOTIDE SEQUENCE [LARGE SCALE GENOMIC DNA]</scope>
    <source>
        <strain evidence="2 3">DSM 45610</strain>
    </source>
</reference>
<evidence type="ECO:0000313" key="3">
    <source>
        <dbReference type="Proteomes" id="UP000198534"/>
    </source>
</evidence>